<keyword evidence="3" id="KW-1185">Reference proteome</keyword>
<proteinExistence type="predicted"/>
<dbReference type="EMBL" id="OV651833">
    <property type="protein sequence ID" value="CAH1107401.1"/>
    <property type="molecule type" value="Genomic_DNA"/>
</dbReference>
<gene>
    <name evidence="2" type="ORF">PSYICH_LOCUS8075</name>
</gene>
<evidence type="ECO:0000313" key="2">
    <source>
        <dbReference type="EMBL" id="CAH1107401.1"/>
    </source>
</evidence>
<name>A0A9P0CSQ5_9CUCU</name>
<reference evidence="2" key="1">
    <citation type="submission" date="2022-01" db="EMBL/GenBank/DDBJ databases">
        <authorList>
            <person name="King R."/>
        </authorList>
    </citation>
    <scope>NUCLEOTIDE SEQUENCE</scope>
</reference>
<feature type="compositionally biased region" description="Low complexity" evidence="1">
    <location>
        <begin position="48"/>
        <end position="62"/>
    </location>
</feature>
<evidence type="ECO:0000256" key="1">
    <source>
        <dbReference type="SAM" id="MobiDB-lite"/>
    </source>
</evidence>
<evidence type="ECO:0000313" key="3">
    <source>
        <dbReference type="Proteomes" id="UP001153636"/>
    </source>
</evidence>
<dbReference type="Proteomes" id="UP001153636">
    <property type="component" value="Chromosome 21"/>
</dbReference>
<sequence>MEKGGANHYQGKSLDDIDIDMEQNLLSDDESSKKSDNEDDVYESLPRSSSSSVKQNSSHVTSTIIVPKKGKFRTLVPWTSRQKKVVKKYFTNHIKSKTPPRRRECEELKEQHKEMLSNKDWLKIKVFIQNEYKKKQ</sequence>
<accession>A0A9P0CSQ5</accession>
<feature type="region of interest" description="Disordered" evidence="1">
    <location>
        <begin position="1"/>
        <end position="64"/>
    </location>
</feature>
<protein>
    <submittedName>
        <fullName evidence="2">Uncharacterized protein</fullName>
    </submittedName>
</protein>
<dbReference type="PANTHER" id="PTHR33480">
    <property type="entry name" value="SET DOMAIN-CONTAINING PROTEIN-RELATED"/>
    <property type="match status" value="1"/>
</dbReference>
<organism evidence="2 3">
    <name type="scientific">Psylliodes chrysocephalus</name>
    <dbReference type="NCBI Taxonomy" id="3402493"/>
    <lineage>
        <taxon>Eukaryota</taxon>
        <taxon>Metazoa</taxon>
        <taxon>Ecdysozoa</taxon>
        <taxon>Arthropoda</taxon>
        <taxon>Hexapoda</taxon>
        <taxon>Insecta</taxon>
        <taxon>Pterygota</taxon>
        <taxon>Neoptera</taxon>
        <taxon>Endopterygota</taxon>
        <taxon>Coleoptera</taxon>
        <taxon>Polyphaga</taxon>
        <taxon>Cucujiformia</taxon>
        <taxon>Chrysomeloidea</taxon>
        <taxon>Chrysomelidae</taxon>
        <taxon>Galerucinae</taxon>
        <taxon>Alticini</taxon>
        <taxon>Psylliodes</taxon>
    </lineage>
</organism>
<dbReference type="AlphaFoldDB" id="A0A9P0CSQ5"/>
<dbReference type="OrthoDB" id="6783964at2759"/>